<protein>
    <submittedName>
        <fullName evidence="1">Uncharacterized protein</fullName>
    </submittedName>
</protein>
<dbReference type="EMBL" id="KQ251454">
    <property type="protein sequence ID" value="KNC70329.1"/>
    <property type="molecule type" value="Genomic_DNA"/>
</dbReference>
<dbReference type="GeneID" id="25917649"/>
<gene>
    <name evidence="1" type="ORF">SARC_17145</name>
</gene>
<reference evidence="1 2" key="1">
    <citation type="submission" date="2011-02" db="EMBL/GenBank/DDBJ databases">
        <title>The Genome Sequence of Sphaeroforma arctica JP610.</title>
        <authorList>
            <consortium name="The Broad Institute Genome Sequencing Platform"/>
            <person name="Russ C."/>
            <person name="Cuomo C."/>
            <person name="Young S.K."/>
            <person name="Zeng Q."/>
            <person name="Gargeya S."/>
            <person name="Alvarado L."/>
            <person name="Berlin A."/>
            <person name="Chapman S.B."/>
            <person name="Chen Z."/>
            <person name="Freedman E."/>
            <person name="Gellesch M."/>
            <person name="Goldberg J."/>
            <person name="Griggs A."/>
            <person name="Gujja S."/>
            <person name="Heilman E."/>
            <person name="Heiman D."/>
            <person name="Howarth C."/>
            <person name="Mehta T."/>
            <person name="Neiman D."/>
            <person name="Pearson M."/>
            <person name="Roberts A."/>
            <person name="Saif S."/>
            <person name="Shea T."/>
            <person name="Shenoy N."/>
            <person name="Sisk P."/>
            <person name="Stolte C."/>
            <person name="Sykes S."/>
            <person name="White J."/>
            <person name="Yandava C."/>
            <person name="Burger G."/>
            <person name="Gray M.W."/>
            <person name="Holland P.W.H."/>
            <person name="King N."/>
            <person name="Lang F.B.F."/>
            <person name="Roger A.J."/>
            <person name="Ruiz-Trillo I."/>
            <person name="Haas B."/>
            <person name="Nusbaum C."/>
            <person name="Birren B."/>
        </authorList>
    </citation>
    <scope>NUCLEOTIDE SEQUENCE [LARGE SCALE GENOMIC DNA]</scope>
    <source>
        <strain evidence="1 2">JP610</strain>
    </source>
</reference>
<evidence type="ECO:0000313" key="1">
    <source>
        <dbReference type="EMBL" id="KNC70329.1"/>
    </source>
</evidence>
<dbReference type="Proteomes" id="UP000054560">
    <property type="component" value="Unassembled WGS sequence"/>
</dbReference>
<proteinExistence type="predicted"/>
<keyword evidence="2" id="KW-1185">Reference proteome</keyword>
<sequence length="91" mass="9766">MCSNLTQTLCLTTCTHTHRLVFESTSKPTASSFGGVGVYLDAVRFIGVRELVQRPWGRNTNSSVSFSFVATPCDVGNDQALPVALVSSVMP</sequence>
<dbReference type="RefSeq" id="XP_014144231.1">
    <property type="nucleotide sequence ID" value="XM_014288756.1"/>
</dbReference>
<dbReference type="AlphaFoldDB" id="A0A0L0F169"/>
<name>A0A0L0F169_9EUKA</name>
<evidence type="ECO:0000313" key="2">
    <source>
        <dbReference type="Proteomes" id="UP000054560"/>
    </source>
</evidence>
<organism evidence="1 2">
    <name type="scientific">Sphaeroforma arctica JP610</name>
    <dbReference type="NCBI Taxonomy" id="667725"/>
    <lineage>
        <taxon>Eukaryota</taxon>
        <taxon>Ichthyosporea</taxon>
        <taxon>Ichthyophonida</taxon>
        <taxon>Sphaeroforma</taxon>
    </lineage>
</organism>
<feature type="non-terminal residue" evidence="1">
    <location>
        <position position="91"/>
    </location>
</feature>
<accession>A0A0L0F169</accession>